<evidence type="ECO:0000313" key="3">
    <source>
        <dbReference type="Proteomes" id="UP000198571"/>
    </source>
</evidence>
<dbReference type="EMBL" id="FOGT01000005">
    <property type="protein sequence ID" value="SER93689.1"/>
    <property type="molecule type" value="Genomic_DNA"/>
</dbReference>
<protein>
    <submittedName>
        <fullName evidence="2">Uncharacterized protein</fullName>
    </submittedName>
</protein>
<evidence type="ECO:0000313" key="2">
    <source>
        <dbReference type="EMBL" id="SER93689.1"/>
    </source>
</evidence>
<gene>
    <name evidence="2" type="ORF">SAMN05518684_105189</name>
</gene>
<evidence type="ECO:0000256" key="1">
    <source>
        <dbReference type="SAM" id="MobiDB-lite"/>
    </source>
</evidence>
<dbReference type="AlphaFoldDB" id="A0A1H9TA69"/>
<sequence>MSCNCSKKPGYPMVPQTGVMPFQGHMQPGNEMMHGGYMGMHTPAGMMPQMQQMGMPMGHPNMGPQQMGYQHMEPHQMGMQQMDTSHMGQQQMGTHHMDQNHMGQQQMGAPMNTHMGSPQMTPQQMGQQMNWHQMPYGNQMHSQQMGQPAPDHAMMQHHMAGHHMEGASSHAGTAQQQGSMPHTGYVPEEHDDDFD</sequence>
<feature type="region of interest" description="Disordered" evidence="1">
    <location>
        <begin position="162"/>
        <end position="195"/>
    </location>
</feature>
<accession>A0A1H9TA69</accession>
<proteinExistence type="predicted"/>
<reference evidence="3" key="1">
    <citation type="submission" date="2016-10" db="EMBL/GenBank/DDBJ databases">
        <authorList>
            <person name="Varghese N."/>
            <person name="Submissions S."/>
        </authorList>
    </citation>
    <scope>NUCLEOTIDE SEQUENCE [LARGE SCALE GENOMIC DNA]</scope>
    <source>
        <strain evidence="3">S9</strain>
    </source>
</reference>
<keyword evidence="3" id="KW-1185">Reference proteome</keyword>
<feature type="compositionally biased region" description="Polar residues" evidence="1">
    <location>
        <begin position="170"/>
        <end position="180"/>
    </location>
</feature>
<organism evidence="2 3">
    <name type="scientific">Salipaludibacillus aurantiacus</name>
    <dbReference type="NCBI Taxonomy" id="1601833"/>
    <lineage>
        <taxon>Bacteria</taxon>
        <taxon>Bacillati</taxon>
        <taxon>Bacillota</taxon>
        <taxon>Bacilli</taxon>
        <taxon>Bacillales</taxon>
        <taxon>Bacillaceae</taxon>
    </lineage>
</organism>
<dbReference type="Proteomes" id="UP000198571">
    <property type="component" value="Unassembled WGS sequence"/>
</dbReference>
<name>A0A1H9TA69_9BACI</name>